<accession>A0A3N5AWE0</accession>
<protein>
    <submittedName>
        <fullName evidence="1">Uncharacterized protein</fullName>
    </submittedName>
</protein>
<gene>
    <name evidence="1" type="ORF">EDD75_0363</name>
</gene>
<name>A0A3N5AWE0_9THEO</name>
<dbReference type="AlphaFoldDB" id="A0A3N5AWE0"/>
<proteinExistence type="predicted"/>
<organism evidence="1 2">
    <name type="scientific">Thermodesulfitimonas autotrophica</name>
    <dbReference type="NCBI Taxonomy" id="1894989"/>
    <lineage>
        <taxon>Bacteria</taxon>
        <taxon>Bacillati</taxon>
        <taxon>Bacillota</taxon>
        <taxon>Clostridia</taxon>
        <taxon>Thermoanaerobacterales</taxon>
        <taxon>Thermoanaerobacteraceae</taxon>
        <taxon>Thermodesulfitimonas</taxon>
    </lineage>
</organism>
<keyword evidence="2" id="KW-1185">Reference proteome</keyword>
<evidence type="ECO:0000313" key="2">
    <source>
        <dbReference type="Proteomes" id="UP000282654"/>
    </source>
</evidence>
<sequence>MAETIRASVDEQAIPEICPRLARLIAYLGREYTAIAGREVSPEDILLAAKIVKHLRPLFAGNLLHEFVRLRAFLREHRGKMVRLYRMYQIHVLCSEDVKKVFFNPVAPLIFYLLETRRWELLAGWEDAYPFRILQDLALIWGKPFTFD</sequence>
<dbReference type="Proteomes" id="UP000282654">
    <property type="component" value="Unassembled WGS sequence"/>
</dbReference>
<evidence type="ECO:0000313" key="1">
    <source>
        <dbReference type="EMBL" id="RPF49546.1"/>
    </source>
</evidence>
<comment type="caution">
    <text evidence="1">The sequence shown here is derived from an EMBL/GenBank/DDBJ whole genome shotgun (WGS) entry which is preliminary data.</text>
</comment>
<reference evidence="1 2" key="1">
    <citation type="submission" date="2018-11" db="EMBL/GenBank/DDBJ databases">
        <title>Genomic Encyclopedia of Type Strains, Phase IV (KMG-IV): sequencing the most valuable type-strain genomes for metagenomic binning, comparative biology and taxonomic classification.</title>
        <authorList>
            <person name="Goeker M."/>
        </authorList>
    </citation>
    <scope>NUCLEOTIDE SEQUENCE [LARGE SCALE GENOMIC DNA]</scope>
    <source>
        <strain evidence="1 2">DSM 102936</strain>
    </source>
</reference>
<dbReference type="EMBL" id="RKRE01000001">
    <property type="protein sequence ID" value="RPF49546.1"/>
    <property type="molecule type" value="Genomic_DNA"/>
</dbReference>
<dbReference type="RefSeq" id="WP_123927158.1">
    <property type="nucleotide sequence ID" value="NZ_RKRE01000001.1"/>
</dbReference>